<evidence type="ECO:0000313" key="2">
    <source>
        <dbReference type="Proteomes" id="UP000069940"/>
    </source>
</evidence>
<dbReference type="PANTHER" id="PTHR33173">
    <property type="match status" value="1"/>
</dbReference>
<accession>A0ABM1ZD22</accession>
<protein>
    <submittedName>
        <fullName evidence="1">Uncharacterized protein</fullName>
    </submittedName>
</protein>
<organism evidence="1 2">
    <name type="scientific">Aedes albopictus</name>
    <name type="common">Asian tiger mosquito</name>
    <name type="synonym">Stegomyia albopicta</name>
    <dbReference type="NCBI Taxonomy" id="7160"/>
    <lineage>
        <taxon>Eukaryota</taxon>
        <taxon>Metazoa</taxon>
        <taxon>Ecdysozoa</taxon>
        <taxon>Arthropoda</taxon>
        <taxon>Hexapoda</taxon>
        <taxon>Insecta</taxon>
        <taxon>Pterygota</taxon>
        <taxon>Neoptera</taxon>
        <taxon>Endopterygota</taxon>
        <taxon>Diptera</taxon>
        <taxon>Nematocera</taxon>
        <taxon>Culicoidea</taxon>
        <taxon>Culicidae</taxon>
        <taxon>Culicinae</taxon>
        <taxon>Aedini</taxon>
        <taxon>Aedes</taxon>
        <taxon>Stegomyia</taxon>
    </lineage>
</organism>
<dbReference type="EnsemblMetazoa" id="AALFPA23_017365.R25336">
    <property type="protein sequence ID" value="AALFPA23_017365.P25336"/>
    <property type="gene ID" value="AALFPA23_017365"/>
</dbReference>
<dbReference type="GeneID" id="109400829"/>
<dbReference type="RefSeq" id="XP_062702808.1">
    <property type="nucleotide sequence ID" value="XM_062846824.1"/>
</dbReference>
<proteinExistence type="predicted"/>
<reference evidence="2" key="1">
    <citation type="journal article" date="2015" name="Proc. Natl. Acad. Sci. U.S.A.">
        <title>Genome sequence of the Asian Tiger mosquito, Aedes albopictus, reveals insights into its biology, genetics, and evolution.</title>
        <authorList>
            <person name="Chen X.G."/>
            <person name="Jiang X."/>
            <person name="Gu J."/>
            <person name="Xu M."/>
            <person name="Wu Y."/>
            <person name="Deng Y."/>
            <person name="Zhang C."/>
            <person name="Bonizzoni M."/>
            <person name="Dermauw W."/>
            <person name="Vontas J."/>
            <person name="Armbruster P."/>
            <person name="Huang X."/>
            <person name="Yang Y."/>
            <person name="Zhang H."/>
            <person name="He W."/>
            <person name="Peng H."/>
            <person name="Liu Y."/>
            <person name="Wu K."/>
            <person name="Chen J."/>
            <person name="Lirakis M."/>
            <person name="Topalis P."/>
            <person name="Van Leeuwen T."/>
            <person name="Hall A.B."/>
            <person name="Jiang X."/>
            <person name="Thorpe C."/>
            <person name="Mueller R.L."/>
            <person name="Sun C."/>
            <person name="Waterhouse R.M."/>
            <person name="Yan G."/>
            <person name="Tu Z.J."/>
            <person name="Fang X."/>
            <person name="James A.A."/>
        </authorList>
    </citation>
    <scope>NUCLEOTIDE SEQUENCE [LARGE SCALE GENOMIC DNA]</scope>
    <source>
        <strain evidence="2">Foshan</strain>
    </source>
</reference>
<sequence>MCELSKCNKKLNFKKSLICSEIDGNPNQSNNELVGQSMSKPTALFDVHKNLNKRCELQRKCGARYTEYEHDVAAYLLLTSGKSAYTFNKANMSLPSVKSVHRHISRHTYDTREGVLMINTLVKYLKVNHFPKAVALSEDGTSLSPNPEYSARTDSVRGLVAPFDDKGMPVLDFFKASSAAKMVNDLKNYTVGEYLYVVMATPMAVGASPVCILYMCSDNKFTHLQVKQRWHYVESELRKAGVKVVSHASDGDSRLLRAMKERTRLPHPRANLLYGQYFVGNLDDDVVCIQDTIHLVNKLRHSLLNPKKKMVVGKCDVSSDYIKQMIEIGEKVIHRMNPSDLNPADKMKFDPSLKLMAPELIEHLTDIVPDSIGTAVYLKIMRLIYVSFTEENMSPKKRIISIWLVLPDSCKTLYNVICFIL</sequence>
<evidence type="ECO:0000313" key="1">
    <source>
        <dbReference type="EnsemblMetazoa" id="AALFPA23_017365.P25336"/>
    </source>
</evidence>
<keyword evidence="2" id="KW-1185">Reference proteome</keyword>
<dbReference type="PANTHER" id="PTHR33173:SF2">
    <property type="entry name" value="MYND-TYPE DOMAIN-CONTAINING PROTEIN"/>
    <property type="match status" value="1"/>
</dbReference>
<reference evidence="1" key="2">
    <citation type="submission" date="2025-05" db="UniProtKB">
        <authorList>
            <consortium name="EnsemblMetazoa"/>
        </authorList>
    </citation>
    <scope>IDENTIFICATION</scope>
    <source>
        <strain evidence="1">Foshan</strain>
    </source>
</reference>
<name>A0ABM1ZD22_AEDAL</name>
<dbReference type="Proteomes" id="UP000069940">
    <property type="component" value="Unassembled WGS sequence"/>
</dbReference>